<dbReference type="EMBL" id="JACXVP010000008">
    <property type="protein sequence ID" value="KAG5590759.1"/>
    <property type="molecule type" value="Genomic_DNA"/>
</dbReference>
<feature type="compositionally biased region" description="Polar residues" evidence="1">
    <location>
        <begin position="319"/>
        <end position="332"/>
    </location>
</feature>
<feature type="compositionally biased region" description="Basic and acidic residues" evidence="1">
    <location>
        <begin position="274"/>
        <end position="286"/>
    </location>
</feature>
<reference evidence="2 3" key="1">
    <citation type="submission" date="2020-09" db="EMBL/GenBank/DDBJ databases">
        <title>De no assembly of potato wild relative species, Solanum commersonii.</title>
        <authorList>
            <person name="Cho K."/>
        </authorList>
    </citation>
    <scope>NUCLEOTIDE SEQUENCE [LARGE SCALE GENOMIC DNA]</scope>
    <source>
        <strain evidence="2">LZ3.2</strain>
        <tissue evidence="2">Leaf</tissue>
    </source>
</reference>
<evidence type="ECO:0000313" key="3">
    <source>
        <dbReference type="Proteomes" id="UP000824120"/>
    </source>
</evidence>
<dbReference type="OrthoDB" id="1750606at2759"/>
<organism evidence="2 3">
    <name type="scientific">Solanum commersonii</name>
    <name type="common">Commerson's wild potato</name>
    <name type="synonym">Commerson's nightshade</name>
    <dbReference type="NCBI Taxonomy" id="4109"/>
    <lineage>
        <taxon>Eukaryota</taxon>
        <taxon>Viridiplantae</taxon>
        <taxon>Streptophyta</taxon>
        <taxon>Embryophyta</taxon>
        <taxon>Tracheophyta</taxon>
        <taxon>Spermatophyta</taxon>
        <taxon>Magnoliopsida</taxon>
        <taxon>eudicotyledons</taxon>
        <taxon>Gunneridae</taxon>
        <taxon>Pentapetalae</taxon>
        <taxon>asterids</taxon>
        <taxon>lamiids</taxon>
        <taxon>Solanales</taxon>
        <taxon>Solanaceae</taxon>
        <taxon>Solanoideae</taxon>
        <taxon>Solaneae</taxon>
        <taxon>Solanum</taxon>
    </lineage>
</organism>
<comment type="caution">
    <text evidence="2">The sequence shown here is derived from an EMBL/GenBank/DDBJ whole genome shotgun (WGS) entry which is preliminary data.</text>
</comment>
<keyword evidence="3" id="KW-1185">Reference proteome</keyword>
<accession>A0A9J5XT63</accession>
<sequence length="332" mass="38059">MQGGRDCGEDENIPYAEMVKGFKWKNRVRRGVNGVVKEGIVSIKWPLCSELLTAQKESGGRIQCRFYTIRNLEMVLHYPETSTWFECLLNGEWSFSLNSIPNNLQNWSWKVVWEWRKTPFKLSWWGPLADTKEERNTSSSTWIFKAIGDSCGGWLEIEEETTLRNHLQWERIRIRSEHNNIPREIKIESDGIIFEKQSLVELEAGPSDTGLCQLDPKDLLGLNTKVMEGPKQSINKNTPPKSWELTTFMETNGRSEAEIAIEETANMISQSKDCNAKDNDTLRQTEGESTPKTSDQSGTREVELQLQQVHQPEPVDMHISTQLEVTETKAPN</sequence>
<evidence type="ECO:0000256" key="1">
    <source>
        <dbReference type="SAM" id="MobiDB-lite"/>
    </source>
</evidence>
<feature type="region of interest" description="Disordered" evidence="1">
    <location>
        <begin position="273"/>
        <end position="332"/>
    </location>
</feature>
<dbReference type="PANTHER" id="PTHR34427">
    <property type="entry name" value="DUF4283 DOMAIN PROTEIN"/>
    <property type="match status" value="1"/>
</dbReference>
<name>A0A9J5XT63_SOLCO</name>
<dbReference type="PANTHER" id="PTHR34427:SF5">
    <property type="entry name" value="DUF4283 DOMAIN-CONTAINING PROTEIN"/>
    <property type="match status" value="1"/>
</dbReference>
<proteinExistence type="predicted"/>
<protein>
    <recommendedName>
        <fullName evidence="4">DUF4283 domain-containing protein</fullName>
    </recommendedName>
</protein>
<dbReference type="AlphaFoldDB" id="A0A9J5XT63"/>
<feature type="compositionally biased region" description="Polar residues" evidence="1">
    <location>
        <begin position="287"/>
        <end position="297"/>
    </location>
</feature>
<evidence type="ECO:0000313" key="2">
    <source>
        <dbReference type="EMBL" id="KAG5590759.1"/>
    </source>
</evidence>
<evidence type="ECO:0008006" key="4">
    <source>
        <dbReference type="Google" id="ProtNLM"/>
    </source>
</evidence>
<gene>
    <name evidence="2" type="ORF">H5410_041273</name>
</gene>
<dbReference type="Proteomes" id="UP000824120">
    <property type="component" value="Chromosome 8"/>
</dbReference>